<evidence type="ECO:0000256" key="1">
    <source>
        <dbReference type="SAM" id="MobiDB-lite"/>
    </source>
</evidence>
<name>A0A0A9EGD3_ARUDO</name>
<sequence>MKQLGPWALGLHAIVSKRVQDLSPSSSGTPRLRFSEKFSAPEPEPGLNWLGNSR</sequence>
<organism evidence="2">
    <name type="scientific">Arundo donax</name>
    <name type="common">Giant reed</name>
    <name type="synonym">Donax arundinaceus</name>
    <dbReference type="NCBI Taxonomy" id="35708"/>
    <lineage>
        <taxon>Eukaryota</taxon>
        <taxon>Viridiplantae</taxon>
        <taxon>Streptophyta</taxon>
        <taxon>Embryophyta</taxon>
        <taxon>Tracheophyta</taxon>
        <taxon>Spermatophyta</taxon>
        <taxon>Magnoliopsida</taxon>
        <taxon>Liliopsida</taxon>
        <taxon>Poales</taxon>
        <taxon>Poaceae</taxon>
        <taxon>PACMAD clade</taxon>
        <taxon>Arundinoideae</taxon>
        <taxon>Arundineae</taxon>
        <taxon>Arundo</taxon>
    </lineage>
</organism>
<feature type="region of interest" description="Disordered" evidence="1">
    <location>
        <begin position="19"/>
        <end position="54"/>
    </location>
</feature>
<evidence type="ECO:0000313" key="2">
    <source>
        <dbReference type="EMBL" id="JAD99096.1"/>
    </source>
</evidence>
<dbReference type="EMBL" id="GBRH01198799">
    <property type="protein sequence ID" value="JAD99096.1"/>
    <property type="molecule type" value="Transcribed_RNA"/>
</dbReference>
<proteinExistence type="predicted"/>
<accession>A0A0A9EGD3</accession>
<reference evidence="2" key="2">
    <citation type="journal article" date="2015" name="Data Brief">
        <title>Shoot transcriptome of the giant reed, Arundo donax.</title>
        <authorList>
            <person name="Barrero R.A."/>
            <person name="Guerrero F.D."/>
            <person name="Moolhuijzen P."/>
            <person name="Goolsby J.A."/>
            <person name="Tidwell J."/>
            <person name="Bellgard S.E."/>
            <person name="Bellgard M.I."/>
        </authorList>
    </citation>
    <scope>NUCLEOTIDE SEQUENCE</scope>
    <source>
        <tissue evidence="2">Shoot tissue taken approximately 20 cm above the soil surface</tissue>
    </source>
</reference>
<reference evidence="2" key="1">
    <citation type="submission" date="2014-09" db="EMBL/GenBank/DDBJ databases">
        <authorList>
            <person name="Magalhaes I.L.F."/>
            <person name="Oliveira U."/>
            <person name="Santos F.R."/>
            <person name="Vidigal T.H.D.A."/>
            <person name="Brescovit A.D."/>
            <person name="Santos A.J."/>
        </authorList>
    </citation>
    <scope>NUCLEOTIDE SEQUENCE</scope>
    <source>
        <tissue evidence="2">Shoot tissue taken approximately 20 cm above the soil surface</tissue>
    </source>
</reference>
<dbReference type="AlphaFoldDB" id="A0A0A9EGD3"/>
<protein>
    <submittedName>
        <fullName evidence="2">Uncharacterized protein</fullName>
    </submittedName>
</protein>